<keyword evidence="1" id="KW-0732">Signal</keyword>
<sequence>MKTFFFTLLFIISGFSFAQNNYIVKTDDGRRVLLKADYTWEYIDAESSKNNNATQDNVEVKEIAKSAEKNGCKLADDFEEPKLDNKIQNQLKKGRATISHIKKKVAKDYNCTVDDVVLLSASEQKAKGRYDFCANGKQVSYKRVGNSIIENNKFF</sequence>
<organism evidence="2 3">
    <name type="scientific">Thalassobellus suaedae</name>
    <dbReference type="NCBI Taxonomy" id="3074124"/>
    <lineage>
        <taxon>Bacteria</taxon>
        <taxon>Pseudomonadati</taxon>
        <taxon>Bacteroidota</taxon>
        <taxon>Flavobacteriia</taxon>
        <taxon>Flavobacteriales</taxon>
        <taxon>Flavobacteriaceae</taxon>
        <taxon>Thalassobellus</taxon>
    </lineage>
</organism>
<accession>A0ABY9XRG0</accession>
<feature type="chain" id="PRO_5045977036" evidence="1">
    <location>
        <begin position="19"/>
        <end position="155"/>
    </location>
</feature>
<dbReference type="Pfam" id="PF11355">
    <property type="entry name" value="DUF3157"/>
    <property type="match status" value="1"/>
</dbReference>
<feature type="signal peptide" evidence="1">
    <location>
        <begin position="1"/>
        <end position="18"/>
    </location>
</feature>
<evidence type="ECO:0000256" key="1">
    <source>
        <dbReference type="SAM" id="SignalP"/>
    </source>
</evidence>
<protein>
    <submittedName>
        <fullName evidence="2">DUF3157 family protein</fullName>
    </submittedName>
</protein>
<dbReference type="EMBL" id="CP134537">
    <property type="protein sequence ID" value="WNH08477.1"/>
    <property type="molecule type" value="Genomic_DNA"/>
</dbReference>
<evidence type="ECO:0000313" key="3">
    <source>
        <dbReference type="Proteomes" id="UP001302806"/>
    </source>
</evidence>
<dbReference type="Proteomes" id="UP001302806">
    <property type="component" value="Chromosome"/>
</dbReference>
<proteinExistence type="predicted"/>
<dbReference type="InterPro" id="IPR021501">
    <property type="entry name" value="DUF3157"/>
</dbReference>
<gene>
    <name evidence="2" type="ORF">RHP51_15305</name>
</gene>
<name>A0ABY9XRG0_9FLAO</name>
<reference evidence="2 3" key="1">
    <citation type="submission" date="2023-09" db="EMBL/GenBank/DDBJ databases">
        <title>Thalassobella suaedae gen. nov., sp. nov., a marine bacterium of the family Flavobacteriaceae isolated from a halophyte Suaeda japonica.</title>
        <authorList>
            <person name="Lee S.Y."/>
            <person name="Hwang C.Y."/>
        </authorList>
    </citation>
    <scope>NUCLEOTIDE SEQUENCE [LARGE SCALE GENOMIC DNA]</scope>
    <source>
        <strain evidence="2 3">HL-DH14</strain>
    </source>
</reference>
<dbReference type="RefSeq" id="WP_415865134.1">
    <property type="nucleotide sequence ID" value="NZ_CP134537.1"/>
</dbReference>
<evidence type="ECO:0000313" key="2">
    <source>
        <dbReference type="EMBL" id="WNH08477.1"/>
    </source>
</evidence>